<organism evidence="2 3">
    <name type="scientific">Claviceps pazoutovae</name>
    <dbReference type="NCBI Taxonomy" id="1649127"/>
    <lineage>
        <taxon>Eukaryota</taxon>
        <taxon>Fungi</taxon>
        <taxon>Dikarya</taxon>
        <taxon>Ascomycota</taxon>
        <taxon>Pezizomycotina</taxon>
        <taxon>Sordariomycetes</taxon>
        <taxon>Hypocreomycetidae</taxon>
        <taxon>Hypocreales</taxon>
        <taxon>Clavicipitaceae</taxon>
        <taxon>Claviceps</taxon>
    </lineage>
</organism>
<dbReference type="AlphaFoldDB" id="A0A9P7MEW0"/>
<name>A0A9P7MEW0_9HYPO</name>
<accession>A0A9P7MEW0</accession>
<evidence type="ECO:0000256" key="1">
    <source>
        <dbReference type="SAM" id="MobiDB-lite"/>
    </source>
</evidence>
<evidence type="ECO:0000313" key="2">
    <source>
        <dbReference type="EMBL" id="KAG5942455.1"/>
    </source>
</evidence>
<feature type="compositionally biased region" description="Polar residues" evidence="1">
    <location>
        <begin position="128"/>
        <end position="138"/>
    </location>
</feature>
<evidence type="ECO:0000313" key="3">
    <source>
        <dbReference type="Proteomes" id="UP000706124"/>
    </source>
</evidence>
<dbReference type="Proteomes" id="UP000706124">
    <property type="component" value="Unassembled WGS sequence"/>
</dbReference>
<comment type="caution">
    <text evidence="2">The sequence shown here is derived from an EMBL/GenBank/DDBJ whole genome shotgun (WGS) entry which is preliminary data.</text>
</comment>
<dbReference type="EMBL" id="SRPO01000080">
    <property type="protein sequence ID" value="KAG5942455.1"/>
    <property type="molecule type" value="Genomic_DNA"/>
</dbReference>
<proteinExistence type="predicted"/>
<keyword evidence="3" id="KW-1185">Reference proteome</keyword>
<reference evidence="2 3" key="1">
    <citation type="journal article" date="2020" name="bioRxiv">
        <title>Whole genome comparisons of ergot fungi reveals the divergence and evolution of species within the genus Claviceps are the result of varying mechanisms driving genome evolution and host range expansion.</title>
        <authorList>
            <person name="Wyka S.A."/>
            <person name="Mondo S.J."/>
            <person name="Liu M."/>
            <person name="Dettman J."/>
            <person name="Nalam V."/>
            <person name="Broders K.D."/>
        </authorList>
    </citation>
    <scope>NUCLEOTIDE SEQUENCE [LARGE SCALE GENOMIC DNA]</scope>
    <source>
        <strain evidence="2 3">CCC 1485</strain>
    </source>
</reference>
<gene>
    <name evidence="2" type="ORF">E4U60_007308</name>
</gene>
<sequence length="165" mass="18160">MDFCLEYMSPGTPWALANALAIPGLVPMFPSPSLQVLFVCYSSTSNIQKGFTPFAHVTSEKKQGPGNDKTWNGAGSYSAYAPNIETIHDPGQHGPTSGQRRRNSVVVAAVAGFSGLRREETTTDHSTDQIPPNRSGYNETPAHQRRWCLQFDNQVPPTTKKREPR</sequence>
<protein>
    <submittedName>
        <fullName evidence="2">Uncharacterized protein</fullName>
    </submittedName>
</protein>
<feature type="compositionally biased region" description="Basic and acidic residues" evidence="1">
    <location>
        <begin position="116"/>
        <end position="127"/>
    </location>
</feature>
<feature type="region of interest" description="Disordered" evidence="1">
    <location>
        <begin position="113"/>
        <end position="165"/>
    </location>
</feature>